<dbReference type="PANTHER" id="PTHR38465:SF1">
    <property type="entry name" value="HTH-TYPE TRANSCRIPTIONAL REGULATOR MJ1563-RELATED"/>
    <property type="match status" value="1"/>
</dbReference>
<dbReference type="SUPFAM" id="SSF46785">
    <property type="entry name" value="Winged helix' DNA-binding domain"/>
    <property type="match status" value="1"/>
</dbReference>
<feature type="domain" description="HTH marR-type" evidence="4">
    <location>
        <begin position="28"/>
        <end position="87"/>
    </location>
</feature>
<organism evidence="5 6">
    <name type="scientific">Galbibacter orientalis DSM 19592</name>
    <dbReference type="NCBI Taxonomy" id="926559"/>
    <lineage>
        <taxon>Bacteria</taxon>
        <taxon>Pseudomonadati</taxon>
        <taxon>Bacteroidota</taxon>
        <taxon>Flavobacteriia</taxon>
        <taxon>Flavobacteriales</taxon>
        <taxon>Flavobacteriaceae</taxon>
        <taxon>Galbibacter</taxon>
    </lineage>
</organism>
<dbReference type="STRING" id="926559.JoomaDRAFT_1027"/>
<accession>I3C355</accession>
<dbReference type="InterPro" id="IPR000835">
    <property type="entry name" value="HTH_MarR-typ"/>
</dbReference>
<dbReference type="GO" id="GO:0003700">
    <property type="term" value="F:DNA-binding transcription factor activity"/>
    <property type="evidence" value="ECO:0007669"/>
    <property type="project" value="InterPro"/>
</dbReference>
<evidence type="ECO:0000313" key="6">
    <source>
        <dbReference type="Proteomes" id="UP000004690"/>
    </source>
</evidence>
<evidence type="ECO:0000256" key="1">
    <source>
        <dbReference type="ARBA" id="ARBA00023015"/>
    </source>
</evidence>
<dbReference type="GO" id="GO:0003677">
    <property type="term" value="F:DNA binding"/>
    <property type="evidence" value="ECO:0007669"/>
    <property type="project" value="UniProtKB-KW"/>
</dbReference>
<evidence type="ECO:0000256" key="3">
    <source>
        <dbReference type="ARBA" id="ARBA00023163"/>
    </source>
</evidence>
<dbReference type="AlphaFoldDB" id="I3C355"/>
<proteinExistence type="predicted"/>
<keyword evidence="1" id="KW-0805">Transcription regulation</keyword>
<dbReference type="Gene3D" id="1.10.10.10">
    <property type="entry name" value="Winged helix-like DNA-binding domain superfamily/Winged helix DNA-binding domain"/>
    <property type="match status" value="1"/>
</dbReference>
<protein>
    <recommendedName>
        <fullName evidence="4">HTH marR-type domain-containing protein</fullName>
    </recommendedName>
</protein>
<dbReference type="PANTHER" id="PTHR38465">
    <property type="entry name" value="HTH-TYPE TRANSCRIPTIONAL REGULATOR MJ1563-RELATED"/>
    <property type="match status" value="1"/>
</dbReference>
<gene>
    <name evidence="5" type="ORF">JoomaDRAFT_1027</name>
</gene>
<dbReference type="EMBL" id="JH651379">
    <property type="protein sequence ID" value="EIJ38048.1"/>
    <property type="molecule type" value="Genomic_DNA"/>
</dbReference>
<dbReference type="Pfam" id="PF12802">
    <property type="entry name" value="MarR_2"/>
    <property type="match status" value="1"/>
</dbReference>
<dbReference type="RefSeq" id="WP_008611144.1">
    <property type="nucleotide sequence ID" value="NZ_JH651379.1"/>
</dbReference>
<dbReference type="Proteomes" id="UP000004690">
    <property type="component" value="Unassembled WGS sequence"/>
</dbReference>
<sequence>MIEDVELMKLKKELIEEMGVYFECQDMLSPLSSRIFGYLALAGDKGATFDEILEELQVSKSSLSTNLQLLQSMGRIGYYTKPGDRRRYFKASVDNMINRLDDKINSWKKERELHVKVLNYREKTLSADDKLTMKNRKDLSFNKHYIEFVDAMIENLCKLKNNLITVNQVQ</sequence>
<dbReference type="eggNOG" id="COG1510">
    <property type="taxonomic scope" value="Bacteria"/>
</dbReference>
<dbReference type="InterPro" id="IPR036388">
    <property type="entry name" value="WH-like_DNA-bd_sf"/>
</dbReference>
<evidence type="ECO:0000259" key="4">
    <source>
        <dbReference type="Pfam" id="PF12802"/>
    </source>
</evidence>
<keyword evidence="2" id="KW-0238">DNA-binding</keyword>
<evidence type="ECO:0000313" key="5">
    <source>
        <dbReference type="EMBL" id="EIJ38048.1"/>
    </source>
</evidence>
<evidence type="ECO:0000256" key="2">
    <source>
        <dbReference type="ARBA" id="ARBA00023125"/>
    </source>
</evidence>
<dbReference type="OrthoDB" id="1807857at2"/>
<reference evidence="5 6" key="1">
    <citation type="submission" date="2012-02" db="EMBL/GenBank/DDBJ databases">
        <title>Improved High-Quality Draft genome of Joostella marina DSM 19592.</title>
        <authorList>
            <consortium name="US DOE Joint Genome Institute (JGI-PGF)"/>
            <person name="Lucas S."/>
            <person name="Copeland A."/>
            <person name="Lapidus A."/>
            <person name="Bruce D."/>
            <person name="Goodwin L."/>
            <person name="Pitluck S."/>
            <person name="Peters L."/>
            <person name="Chertkov O."/>
            <person name="Ovchinnikova G."/>
            <person name="Kyrpides N."/>
            <person name="Mavromatis K."/>
            <person name="Detter J.C."/>
            <person name="Han C."/>
            <person name="Land M."/>
            <person name="Hauser L."/>
            <person name="Markowitz V."/>
            <person name="Cheng J.-F."/>
            <person name="Hugenholtz P."/>
            <person name="Woyke T."/>
            <person name="Wu D."/>
            <person name="Tindall B."/>
            <person name="Brambilla E."/>
            <person name="Klenk H.-P."/>
            <person name="Eisen J.A."/>
        </authorList>
    </citation>
    <scope>NUCLEOTIDE SEQUENCE [LARGE SCALE GENOMIC DNA]</scope>
    <source>
        <strain evidence="5 6">DSM 19592</strain>
    </source>
</reference>
<keyword evidence="3" id="KW-0804">Transcription</keyword>
<dbReference type="InterPro" id="IPR052362">
    <property type="entry name" value="HTH-GbsR_regulator"/>
</dbReference>
<dbReference type="HOGENOM" id="CLU_120349_3_0_10"/>
<keyword evidence="6" id="KW-1185">Reference proteome</keyword>
<name>I3C355_9FLAO</name>
<dbReference type="InterPro" id="IPR036390">
    <property type="entry name" value="WH_DNA-bd_sf"/>
</dbReference>